<name>A0AA88UAC1_9ASTE</name>
<organism evidence="2 3">
    <name type="scientific">Escallonia rubra</name>
    <dbReference type="NCBI Taxonomy" id="112253"/>
    <lineage>
        <taxon>Eukaryota</taxon>
        <taxon>Viridiplantae</taxon>
        <taxon>Streptophyta</taxon>
        <taxon>Embryophyta</taxon>
        <taxon>Tracheophyta</taxon>
        <taxon>Spermatophyta</taxon>
        <taxon>Magnoliopsida</taxon>
        <taxon>eudicotyledons</taxon>
        <taxon>Gunneridae</taxon>
        <taxon>Pentapetalae</taxon>
        <taxon>asterids</taxon>
        <taxon>campanulids</taxon>
        <taxon>Escalloniales</taxon>
        <taxon>Escalloniaceae</taxon>
        <taxon>Escallonia</taxon>
    </lineage>
</organism>
<sequence length="320" mass="36435">MVEHKDPNIQDPQSEIIILKREIKTLADRISLLESRNHEEVFSEGEEYLKPNPNYVHNPETSPPNHFDDPNQEIRNLDKVTFQKCYVGIKIVIDQDFIFEGISLVDSGVDLNCIREGIVPTKYCEATKQALTTADSSRMKINYKISDCWVCNNGICLEAHFIVVRGLSQSIILGTPFMSLLNPMIINDDGIHSKIMGQDICFRFINPPQEQNLSKEKIIPKIFAGKMTPQKSSLQVSGKGLRPRGNIRYYSRQMEKTIDSISSSSYNEDMFETSAYNAHSNLWDIIIIEDEEANLPPIEVANHYLNKNWAILQQASGKSR</sequence>
<gene>
    <name evidence="2" type="ORF">RJ640_022294</name>
</gene>
<dbReference type="AlphaFoldDB" id="A0AA88UAC1"/>
<dbReference type="EMBL" id="JAVXUO010002988">
    <property type="protein sequence ID" value="KAK2967772.1"/>
    <property type="molecule type" value="Genomic_DNA"/>
</dbReference>
<dbReference type="Gene3D" id="2.40.70.10">
    <property type="entry name" value="Acid Proteases"/>
    <property type="match status" value="1"/>
</dbReference>
<dbReference type="CDD" id="cd00303">
    <property type="entry name" value="retropepsin_like"/>
    <property type="match status" value="1"/>
</dbReference>
<evidence type="ECO:0008006" key="4">
    <source>
        <dbReference type="Google" id="ProtNLM"/>
    </source>
</evidence>
<reference evidence="2" key="1">
    <citation type="submission" date="2022-12" db="EMBL/GenBank/DDBJ databases">
        <title>Draft genome assemblies for two species of Escallonia (Escalloniales).</title>
        <authorList>
            <person name="Chanderbali A."/>
            <person name="Dervinis C."/>
            <person name="Anghel I."/>
            <person name="Soltis D."/>
            <person name="Soltis P."/>
            <person name="Zapata F."/>
        </authorList>
    </citation>
    <scope>NUCLEOTIDE SEQUENCE</scope>
    <source>
        <strain evidence="2">UCBG92.1500</strain>
        <tissue evidence="2">Leaf</tissue>
    </source>
</reference>
<evidence type="ECO:0000313" key="2">
    <source>
        <dbReference type="EMBL" id="KAK2967772.1"/>
    </source>
</evidence>
<comment type="caution">
    <text evidence="2">The sequence shown here is derived from an EMBL/GenBank/DDBJ whole genome shotgun (WGS) entry which is preliminary data.</text>
</comment>
<dbReference type="InterPro" id="IPR021109">
    <property type="entry name" value="Peptidase_aspartic_dom_sf"/>
</dbReference>
<keyword evidence="3" id="KW-1185">Reference proteome</keyword>
<protein>
    <recommendedName>
        <fullName evidence="4">Retropepsins domain-containing protein</fullName>
    </recommendedName>
</protein>
<feature type="region of interest" description="Disordered" evidence="1">
    <location>
        <begin position="49"/>
        <end position="70"/>
    </location>
</feature>
<accession>A0AA88UAC1</accession>
<evidence type="ECO:0000256" key="1">
    <source>
        <dbReference type="SAM" id="MobiDB-lite"/>
    </source>
</evidence>
<evidence type="ECO:0000313" key="3">
    <source>
        <dbReference type="Proteomes" id="UP001187471"/>
    </source>
</evidence>
<proteinExistence type="predicted"/>
<dbReference type="Proteomes" id="UP001187471">
    <property type="component" value="Unassembled WGS sequence"/>
</dbReference>